<dbReference type="InterPro" id="IPR001173">
    <property type="entry name" value="Glyco_trans_2-like"/>
</dbReference>
<accession>A0A4R1R1Z6</accession>
<gene>
    <name evidence="2" type="ORF">EDD76_104112</name>
</gene>
<dbReference type="AlphaFoldDB" id="A0A4R1R1Z6"/>
<reference evidence="2 3" key="1">
    <citation type="submission" date="2019-03" db="EMBL/GenBank/DDBJ databases">
        <title>Genomic Encyclopedia of Type Strains, Phase IV (KMG-IV): sequencing the most valuable type-strain genomes for metagenomic binning, comparative biology and taxonomic classification.</title>
        <authorList>
            <person name="Goeker M."/>
        </authorList>
    </citation>
    <scope>NUCLEOTIDE SEQUENCE [LARGE SCALE GENOMIC DNA]</scope>
    <source>
        <strain evidence="2 3">DSM 100556</strain>
    </source>
</reference>
<evidence type="ECO:0000313" key="3">
    <source>
        <dbReference type="Proteomes" id="UP000295718"/>
    </source>
</evidence>
<comment type="caution">
    <text evidence="2">The sequence shown here is derived from an EMBL/GenBank/DDBJ whole genome shotgun (WGS) entry which is preliminary data.</text>
</comment>
<dbReference type="OrthoDB" id="9785185at2"/>
<dbReference type="STRING" id="1469948.GCA_000732725_03750"/>
<dbReference type="CDD" id="cd00761">
    <property type="entry name" value="Glyco_tranf_GTA_type"/>
    <property type="match status" value="1"/>
</dbReference>
<dbReference type="RefSeq" id="WP_031392367.1">
    <property type="nucleotide sequence ID" value="NZ_JPNB01000002.1"/>
</dbReference>
<dbReference type="Gene3D" id="3.90.550.10">
    <property type="entry name" value="Spore Coat Polysaccharide Biosynthesis Protein SpsA, Chain A"/>
    <property type="match status" value="1"/>
</dbReference>
<keyword evidence="3" id="KW-1185">Reference proteome</keyword>
<feature type="domain" description="Glycosyltransferase 2-like" evidence="1">
    <location>
        <begin position="5"/>
        <end position="133"/>
    </location>
</feature>
<organism evidence="2 3">
    <name type="scientific">Kineothrix alysoides</name>
    <dbReference type="NCBI Taxonomy" id="1469948"/>
    <lineage>
        <taxon>Bacteria</taxon>
        <taxon>Bacillati</taxon>
        <taxon>Bacillota</taxon>
        <taxon>Clostridia</taxon>
        <taxon>Lachnospirales</taxon>
        <taxon>Lachnospiraceae</taxon>
        <taxon>Kineothrix</taxon>
    </lineage>
</organism>
<dbReference type="Proteomes" id="UP000295718">
    <property type="component" value="Unassembled WGS sequence"/>
</dbReference>
<dbReference type="PANTHER" id="PTHR43685">
    <property type="entry name" value="GLYCOSYLTRANSFERASE"/>
    <property type="match status" value="1"/>
</dbReference>
<dbReference type="InterPro" id="IPR029044">
    <property type="entry name" value="Nucleotide-diphossugar_trans"/>
</dbReference>
<dbReference type="PANTHER" id="PTHR43685:SF2">
    <property type="entry name" value="GLYCOSYLTRANSFERASE 2-LIKE DOMAIN-CONTAINING PROTEIN"/>
    <property type="match status" value="1"/>
</dbReference>
<dbReference type="GO" id="GO:0016740">
    <property type="term" value="F:transferase activity"/>
    <property type="evidence" value="ECO:0007669"/>
    <property type="project" value="UniProtKB-KW"/>
</dbReference>
<evidence type="ECO:0000313" key="2">
    <source>
        <dbReference type="EMBL" id="TCL59375.1"/>
    </source>
</evidence>
<proteinExistence type="predicted"/>
<dbReference type="SUPFAM" id="SSF53448">
    <property type="entry name" value="Nucleotide-diphospho-sugar transferases"/>
    <property type="match status" value="1"/>
</dbReference>
<sequence length="281" mass="33326">MDKVSIIMPCYNDGKYIVQAIDSVKKQTYPDVELIIIDDGSDEKKTLKILEEIAKDKNILVLRTERLRPAGARNFGIQAATGKYILPLDADDLIDRTYVQKAVHILQTYKDIGVVYCFADLFGKKTGKWDLPAYSFKNMLIDNIVFVTAMFRREDWESVGGFDTSMDEGMEDYAFWISILEQEKEIYQIPETLFHYRIKEESRTTKFLSDIDKTKVIYERIYHNHKAFYEKHAEEYAMALRESLIEQIYVRRKYERRFEKFQLLKNISFIRWIVRKTLKEL</sequence>
<name>A0A4R1R1Z6_9FIRM</name>
<protein>
    <submittedName>
        <fullName evidence="2">Glycosyltransferase involved in cell wall biosynthesis</fullName>
    </submittedName>
</protein>
<dbReference type="InterPro" id="IPR050834">
    <property type="entry name" value="Glycosyltransf_2"/>
</dbReference>
<evidence type="ECO:0000259" key="1">
    <source>
        <dbReference type="Pfam" id="PF00535"/>
    </source>
</evidence>
<dbReference type="EMBL" id="SLUO01000004">
    <property type="protein sequence ID" value="TCL59375.1"/>
    <property type="molecule type" value="Genomic_DNA"/>
</dbReference>
<dbReference type="Pfam" id="PF00535">
    <property type="entry name" value="Glycos_transf_2"/>
    <property type="match status" value="1"/>
</dbReference>
<keyword evidence="2" id="KW-0808">Transferase</keyword>